<dbReference type="InterPro" id="IPR001480">
    <property type="entry name" value="Bulb-type_lectin_dom"/>
</dbReference>
<dbReference type="InterPro" id="IPR000858">
    <property type="entry name" value="S_locus_glycoprot_dom"/>
</dbReference>
<dbReference type="InterPro" id="IPR036426">
    <property type="entry name" value="Bulb-type_lectin_dom_sf"/>
</dbReference>
<name>A0A835LQ53_9MAGN</name>
<accession>A0A835LQ53</accession>
<evidence type="ECO:0000256" key="1">
    <source>
        <dbReference type="ARBA" id="ARBA00022729"/>
    </source>
</evidence>
<dbReference type="PANTHER" id="PTHR32444">
    <property type="entry name" value="BULB-TYPE LECTIN DOMAIN-CONTAINING PROTEIN"/>
    <property type="match status" value="1"/>
</dbReference>
<gene>
    <name evidence="4" type="ORF">IFM89_000584</name>
</gene>
<evidence type="ECO:0000259" key="3">
    <source>
        <dbReference type="PROSITE" id="PS50927"/>
    </source>
</evidence>
<keyword evidence="5" id="KW-1185">Reference proteome</keyword>
<keyword evidence="1" id="KW-0732">Signal</keyword>
<dbReference type="Pfam" id="PF01453">
    <property type="entry name" value="B_lectin"/>
    <property type="match status" value="1"/>
</dbReference>
<evidence type="ECO:0000256" key="2">
    <source>
        <dbReference type="ARBA" id="ARBA00023157"/>
    </source>
</evidence>
<proteinExistence type="predicted"/>
<dbReference type="PANTHER" id="PTHR32444:SF89">
    <property type="entry name" value="S GLYCOPROTEIN"/>
    <property type="match status" value="1"/>
</dbReference>
<dbReference type="EMBL" id="JADFTS010000007">
    <property type="protein sequence ID" value="KAF9595496.1"/>
    <property type="molecule type" value="Genomic_DNA"/>
</dbReference>
<dbReference type="SMART" id="SM00108">
    <property type="entry name" value="B_lectin"/>
    <property type="match status" value="1"/>
</dbReference>
<evidence type="ECO:0000313" key="4">
    <source>
        <dbReference type="EMBL" id="KAF9595496.1"/>
    </source>
</evidence>
<reference evidence="4 5" key="1">
    <citation type="submission" date="2020-10" db="EMBL/GenBank/DDBJ databases">
        <title>The Coptis chinensis genome and diversification of protoberbering-type alkaloids.</title>
        <authorList>
            <person name="Wang B."/>
            <person name="Shu S."/>
            <person name="Song C."/>
            <person name="Liu Y."/>
        </authorList>
    </citation>
    <scope>NUCLEOTIDE SEQUENCE [LARGE SCALE GENOMIC DNA]</scope>
    <source>
        <strain evidence="4">HL-2020</strain>
        <tissue evidence="4">Leaf</tissue>
    </source>
</reference>
<dbReference type="AlphaFoldDB" id="A0A835LQ53"/>
<feature type="domain" description="Bulb-type lectin" evidence="3">
    <location>
        <begin position="42"/>
        <end position="167"/>
    </location>
</feature>
<dbReference type="SUPFAM" id="SSF51110">
    <property type="entry name" value="alpha-D-mannose-specific plant lectins"/>
    <property type="match status" value="1"/>
</dbReference>
<comment type="caution">
    <text evidence="4">The sequence shown here is derived from an EMBL/GenBank/DDBJ whole genome shotgun (WGS) entry which is preliminary data.</text>
</comment>
<dbReference type="FunFam" id="2.90.10.10:FF:000001">
    <property type="entry name" value="G-type lectin S-receptor-like serine/threonine-protein kinase"/>
    <property type="match status" value="1"/>
</dbReference>
<keyword evidence="2" id="KW-1015">Disulfide bond</keyword>
<dbReference type="OrthoDB" id="1936886at2759"/>
<dbReference type="Gene3D" id="2.90.10.10">
    <property type="entry name" value="Bulb-type lectin domain"/>
    <property type="match status" value="1"/>
</dbReference>
<dbReference type="PROSITE" id="PS50927">
    <property type="entry name" value="BULB_LECTIN"/>
    <property type="match status" value="1"/>
</dbReference>
<dbReference type="GO" id="GO:0048544">
    <property type="term" value="P:recognition of pollen"/>
    <property type="evidence" value="ECO:0007669"/>
    <property type="project" value="InterPro"/>
</dbReference>
<protein>
    <recommendedName>
        <fullName evidence="3">Bulb-type lectin domain-containing protein</fullName>
    </recommendedName>
</protein>
<organism evidence="4 5">
    <name type="scientific">Coptis chinensis</name>
    <dbReference type="NCBI Taxonomy" id="261450"/>
    <lineage>
        <taxon>Eukaryota</taxon>
        <taxon>Viridiplantae</taxon>
        <taxon>Streptophyta</taxon>
        <taxon>Embryophyta</taxon>
        <taxon>Tracheophyta</taxon>
        <taxon>Spermatophyta</taxon>
        <taxon>Magnoliopsida</taxon>
        <taxon>Ranunculales</taxon>
        <taxon>Ranunculaceae</taxon>
        <taxon>Coptidoideae</taxon>
        <taxon>Coptis</taxon>
    </lineage>
</organism>
<dbReference type="Pfam" id="PF00954">
    <property type="entry name" value="S_locus_glycop"/>
    <property type="match status" value="1"/>
</dbReference>
<dbReference type="Proteomes" id="UP000631114">
    <property type="component" value="Unassembled WGS sequence"/>
</dbReference>
<dbReference type="CDD" id="cd00028">
    <property type="entry name" value="B_lectin"/>
    <property type="match status" value="1"/>
</dbReference>
<sequence length="411" mass="46871">MLYRFSFVPLYPNLKQVLVKAACDQGHYSLVKTQEHKQIMKANTPCSKAISKDNQTLVSEGQRFELGFFSSTNSNNRYLAIWYKNISPLTVVWIANRNTPVTNSSGVFTIDDNGKLILLNQDQSVIWSSNESKQGNPSANKPIAKLLNSGNLVVTEESDNDDDTGNYRWQSFDHATDTLLPGMMLGWDLNTGLNNSLVSWKSAEDPSIGDHSFVIGPDGCPEAYILREQIPIYRSGPWNGIQFSGVPEMNTNGGFKFNFVFNQKQQKYYSFEVTDESIISRTQLHGEYILIMMGGLSYILHDGEADTPRLSFINNRNELVIGGGRSHKTWWNEEEQDASGWSSKEDAATVEQKWRQWVWRLWLGRNEFLEKAEERTRALGRLCLFPVYKTYKIVVDPILVLTEIMPLIRHF</sequence>
<evidence type="ECO:0000313" key="5">
    <source>
        <dbReference type="Proteomes" id="UP000631114"/>
    </source>
</evidence>